<gene>
    <name evidence="2" type="ORF">LPB137_09660</name>
</gene>
<dbReference type="EMBL" id="CP019070">
    <property type="protein sequence ID" value="APW66107.1"/>
    <property type="molecule type" value="Genomic_DNA"/>
</dbReference>
<dbReference type="RefSeq" id="WP_076087494.1">
    <property type="nucleotide sequence ID" value="NZ_CP019070.1"/>
</dbReference>
<reference evidence="2 3" key="1">
    <citation type="submission" date="2017-01" db="EMBL/GenBank/DDBJ databases">
        <title>Genome sequencing of Arcobacter sp. LPB0137.</title>
        <authorList>
            <person name="Lee G.-W."/>
            <person name="Yi H."/>
        </authorList>
    </citation>
    <scope>NUCLEOTIDE SEQUENCE [LARGE SCALE GENOMIC DNA]</scope>
    <source>
        <strain evidence="2 3">LPB0137</strain>
    </source>
</reference>
<proteinExistence type="predicted"/>
<evidence type="ECO:0000313" key="2">
    <source>
        <dbReference type="EMBL" id="APW66107.1"/>
    </source>
</evidence>
<organism evidence="2 3">
    <name type="scientific">Poseidonibacter parvus</name>
    <dbReference type="NCBI Taxonomy" id="1850254"/>
    <lineage>
        <taxon>Bacteria</taxon>
        <taxon>Pseudomonadati</taxon>
        <taxon>Campylobacterota</taxon>
        <taxon>Epsilonproteobacteria</taxon>
        <taxon>Campylobacterales</taxon>
        <taxon>Arcobacteraceae</taxon>
        <taxon>Poseidonibacter</taxon>
    </lineage>
</organism>
<dbReference type="OrthoDB" id="14666at2"/>
<feature type="region of interest" description="Disordered" evidence="1">
    <location>
        <begin position="95"/>
        <end position="114"/>
    </location>
</feature>
<protein>
    <recommendedName>
        <fullName evidence="4">DUF2249 domain-containing protein</fullName>
    </recommendedName>
</protein>
<dbReference type="Proteomes" id="UP000186074">
    <property type="component" value="Chromosome"/>
</dbReference>
<keyword evidence="3" id="KW-1185">Reference proteome</keyword>
<accession>A0A1P8KNF9</accession>
<evidence type="ECO:0000256" key="1">
    <source>
        <dbReference type="SAM" id="MobiDB-lite"/>
    </source>
</evidence>
<sequence>MQLLPKDAKKIEIEGSTVDFYKYIKDGISYYYFDTSECGPPEPMVNAMAGLQLLDKNSKLIMINHKPPMGLFPKIQQNFNYEIDEIENGMHSVTFTSKDGENKETDFSQTSCAG</sequence>
<dbReference type="KEGG" id="alp:LPB137_09660"/>
<evidence type="ECO:0000313" key="3">
    <source>
        <dbReference type="Proteomes" id="UP000186074"/>
    </source>
</evidence>
<evidence type="ECO:0008006" key="4">
    <source>
        <dbReference type="Google" id="ProtNLM"/>
    </source>
</evidence>
<dbReference type="STRING" id="1850254.LPB137_09660"/>
<name>A0A1P8KNF9_9BACT</name>
<dbReference type="AlphaFoldDB" id="A0A1P8KNF9"/>